<dbReference type="Proteomes" id="UP001470230">
    <property type="component" value="Unassembled WGS sequence"/>
</dbReference>
<accession>A0ABR2KRR8</accession>
<evidence type="ECO:0000313" key="2">
    <source>
        <dbReference type="Proteomes" id="UP001470230"/>
    </source>
</evidence>
<sequence>MFWKPKTPKEKDLSDKMTKLKKATSSSQVALIYDLFQFVPEYTNIILAKLVSKFTDNLKNPITDKVTSATVDLICHMIEKSDILLQESKSSKEGTDQKVDGNTIDYLPYPPFLKQSKFIDYLFYLTANFDERVILMLEKFYAHDPLFFVKWILSQKRPEKSPLMLLFQLVVKTQNLRVGRLGHLLTVSRKDVTAYLTPTIIRPLLKQFPVSIVIDLMVASTEIRDIIPFADFEVWLLTHNHFTLSDIEIVTNFYKQLWLSETSMKLLLRSDVPTKMNEVKWISQREPQTNIDLSYELATQAIKQLKPDIKFTGPCDDCETTRDPYMFVRLFILSFTNPKKIGLDTHNLVIELIKDKNEFVSAAATQCIIYWMLHYDYQIKPSVVYRVSSAAVDEKTPECLRYLYMCALQVFGEKQDVASAILQAEENLRFSSKLRIKLCRSGWIFPHFKNNVQKILKIKLVDYNQAADLVSFITGYLCDANDDKIDQEEQINDNETEALNEM</sequence>
<name>A0ABR2KRR8_9EUKA</name>
<organism evidence="1 2">
    <name type="scientific">Tritrichomonas musculus</name>
    <dbReference type="NCBI Taxonomy" id="1915356"/>
    <lineage>
        <taxon>Eukaryota</taxon>
        <taxon>Metamonada</taxon>
        <taxon>Parabasalia</taxon>
        <taxon>Tritrichomonadida</taxon>
        <taxon>Tritrichomonadidae</taxon>
        <taxon>Tritrichomonas</taxon>
    </lineage>
</organism>
<protein>
    <submittedName>
        <fullName evidence="1">Uncharacterized protein</fullName>
    </submittedName>
</protein>
<dbReference type="EMBL" id="JAPFFF010000003">
    <property type="protein sequence ID" value="KAK8893102.1"/>
    <property type="molecule type" value="Genomic_DNA"/>
</dbReference>
<comment type="caution">
    <text evidence="1">The sequence shown here is derived from an EMBL/GenBank/DDBJ whole genome shotgun (WGS) entry which is preliminary data.</text>
</comment>
<keyword evidence="2" id="KW-1185">Reference proteome</keyword>
<evidence type="ECO:0000313" key="1">
    <source>
        <dbReference type="EMBL" id="KAK8893102.1"/>
    </source>
</evidence>
<dbReference type="InterPro" id="IPR016024">
    <property type="entry name" value="ARM-type_fold"/>
</dbReference>
<dbReference type="SUPFAM" id="SSF48371">
    <property type="entry name" value="ARM repeat"/>
    <property type="match status" value="1"/>
</dbReference>
<reference evidence="1 2" key="1">
    <citation type="submission" date="2024-04" db="EMBL/GenBank/DDBJ databases">
        <title>Tritrichomonas musculus Genome.</title>
        <authorList>
            <person name="Alves-Ferreira E."/>
            <person name="Grigg M."/>
            <person name="Lorenzi H."/>
            <person name="Galac M."/>
        </authorList>
    </citation>
    <scope>NUCLEOTIDE SEQUENCE [LARGE SCALE GENOMIC DNA]</scope>
    <source>
        <strain evidence="1 2">EAF2021</strain>
    </source>
</reference>
<gene>
    <name evidence="1" type="ORF">M9Y10_021517</name>
</gene>
<proteinExistence type="predicted"/>